<evidence type="ECO:0000313" key="2">
    <source>
        <dbReference type="EMBL" id="GAA4258226.1"/>
    </source>
</evidence>
<feature type="transmembrane region" description="Helical" evidence="1">
    <location>
        <begin position="113"/>
        <end position="135"/>
    </location>
</feature>
<keyword evidence="1" id="KW-1133">Transmembrane helix</keyword>
<keyword evidence="1" id="KW-0812">Transmembrane</keyword>
<dbReference type="EMBL" id="BAABAT010000030">
    <property type="protein sequence ID" value="GAA4258226.1"/>
    <property type="molecule type" value="Genomic_DNA"/>
</dbReference>
<gene>
    <name evidence="2" type="ORF">GCM10022255_078100</name>
</gene>
<comment type="caution">
    <text evidence="2">The sequence shown here is derived from an EMBL/GenBank/DDBJ whole genome shotgun (WGS) entry which is preliminary data.</text>
</comment>
<dbReference type="Pfam" id="PF12679">
    <property type="entry name" value="ABC2_membrane_2"/>
    <property type="match status" value="1"/>
</dbReference>
<evidence type="ECO:0000256" key="1">
    <source>
        <dbReference type="SAM" id="Phobius"/>
    </source>
</evidence>
<dbReference type="Proteomes" id="UP001500620">
    <property type="component" value="Unassembled WGS sequence"/>
</dbReference>
<name>A0ABP8DKG1_9ACTN</name>
<keyword evidence="3" id="KW-1185">Reference proteome</keyword>
<feature type="transmembrane region" description="Helical" evidence="1">
    <location>
        <begin position="186"/>
        <end position="203"/>
    </location>
</feature>
<accession>A0ABP8DKG1</accession>
<feature type="transmembrane region" description="Helical" evidence="1">
    <location>
        <begin position="155"/>
        <end position="179"/>
    </location>
</feature>
<reference evidence="3" key="1">
    <citation type="journal article" date="2019" name="Int. J. Syst. Evol. Microbiol.">
        <title>The Global Catalogue of Microorganisms (GCM) 10K type strain sequencing project: providing services to taxonomists for standard genome sequencing and annotation.</title>
        <authorList>
            <consortium name="The Broad Institute Genomics Platform"/>
            <consortium name="The Broad Institute Genome Sequencing Center for Infectious Disease"/>
            <person name="Wu L."/>
            <person name="Ma J."/>
        </authorList>
    </citation>
    <scope>NUCLEOTIDE SEQUENCE [LARGE SCALE GENOMIC DNA]</scope>
    <source>
        <strain evidence="3">JCM 17441</strain>
    </source>
</reference>
<evidence type="ECO:0000313" key="3">
    <source>
        <dbReference type="Proteomes" id="UP001500620"/>
    </source>
</evidence>
<dbReference type="RefSeq" id="WP_345135160.1">
    <property type="nucleotide sequence ID" value="NZ_BAABAT010000030.1"/>
</dbReference>
<keyword evidence="1" id="KW-0472">Membrane</keyword>
<organism evidence="2 3">
    <name type="scientific">Dactylosporangium darangshiense</name>
    <dbReference type="NCBI Taxonomy" id="579108"/>
    <lineage>
        <taxon>Bacteria</taxon>
        <taxon>Bacillati</taxon>
        <taxon>Actinomycetota</taxon>
        <taxon>Actinomycetes</taxon>
        <taxon>Micromonosporales</taxon>
        <taxon>Micromonosporaceae</taxon>
        <taxon>Dactylosporangium</taxon>
    </lineage>
</organism>
<feature type="transmembrane region" description="Helical" evidence="1">
    <location>
        <begin position="290"/>
        <end position="313"/>
    </location>
</feature>
<sequence length="320" mass="34313">MIWLSWRQHRNQLLAAAAAVAALSAAYLAMRGPLVSYLRDSGLTACLAQQNEGCGDLIGGLRSQYPALLDALPYLNLVPALAGLFWGAPLIAGEVEAGTHRLAWTQGVGRQRWLWTKVALLVAGCVAFGLAAGVVDRWFLDPYIRAGAISPVQRNWIGLFGVAPAGYALFAFALGAVVGTYVRRNLPVMVVTLAVFVPIRLAWEQIRYGLTSPVRATYPLDAARPPGIGRQDWRLDMTGLVDRAGSSVGPEQAAQWCAGSSGGDKGGLDGCLAGHGVQRLDWYVPADRFWHLQALDATVFATLAAVLLVVLTLRVTRRVG</sequence>
<feature type="transmembrane region" description="Helical" evidence="1">
    <location>
        <begin position="71"/>
        <end position="92"/>
    </location>
</feature>
<proteinExistence type="predicted"/>
<protein>
    <submittedName>
        <fullName evidence="2">ABC transporter permease</fullName>
    </submittedName>
</protein>